<accession>A0A255DRV0</accession>
<dbReference type="RefSeq" id="WP_094479323.1">
    <property type="nucleotide sequence ID" value="NZ_JACKSC010000333.1"/>
</dbReference>
<evidence type="ECO:0000259" key="4">
    <source>
        <dbReference type="PROSITE" id="PS51733"/>
    </source>
</evidence>
<dbReference type="Pfam" id="PF03099">
    <property type="entry name" value="BPL_LplA_LipB"/>
    <property type="match status" value="1"/>
</dbReference>
<dbReference type="EC" id="6.3.4.15" evidence="3"/>
<evidence type="ECO:0000313" key="6">
    <source>
        <dbReference type="Proteomes" id="UP000216063"/>
    </source>
</evidence>
<keyword evidence="6" id="KW-1185">Reference proteome</keyword>
<dbReference type="PANTHER" id="PTHR12835">
    <property type="entry name" value="BIOTIN PROTEIN LIGASE"/>
    <property type="match status" value="1"/>
</dbReference>
<gene>
    <name evidence="5" type="ORF">CG716_10925</name>
</gene>
<evidence type="ECO:0000313" key="5">
    <source>
        <dbReference type="EMBL" id="OYN79965.1"/>
    </source>
</evidence>
<sequence>MSRTPLNLSSLSDLAVRRVDVVDTTGSTNADLLARHAAGEDIRGAVLLAEHQSAGRGRHGRSWSAPPRSQIALSIGVGADGVDPEGWGWLPLLTGVALVDAVRAGTGIEAGLKWPNDVLVGTGKLAGILAEVAAPDPVIVVGLGLNVTLTAEEAPDPRATSLQMLGAEMLDRDALVTAILRELTTRIAEWQAARGPDQRLTEDYRQRSLTLGSHVRALLPGGSEITGTAVDIDVLGRLSIDTGAEVATVSAGDITHLRPAD</sequence>
<keyword evidence="1 5" id="KW-0436">Ligase</keyword>
<reference evidence="5 6" key="1">
    <citation type="submission" date="2017-07" db="EMBL/GenBank/DDBJ databases">
        <title>The new phylogeny of genus Mycobacterium.</title>
        <authorList>
            <person name="Tortoli E."/>
            <person name="Trovato A."/>
            <person name="Cirillo D.M."/>
        </authorList>
    </citation>
    <scope>NUCLEOTIDE SEQUENCE [LARGE SCALE GENOMIC DNA]</scope>
    <source>
        <strain evidence="5 6">ATCC 33027</strain>
    </source>
</reference>
<dbReference type="PROSITE" id="PS51733">
    <property type="entry name" value="BPL_LPL_CATALYTIC"/>
    <property type="match status" value="1"/>
</dbReference>
<dbReference type="Pfam" id="PF02237">
    <property type="entry name" value="BPL_C"/>
    <property type="match status" value="1"/>
</dbReference>
<dbReference type="SUPFAM" id="SSF55681">
    <property type="entry name" value="Class II aaRS and biotin synthetases"/>
    <property type="match status" value="1"/>
</dbReference>
<dbReference type="CDD" id="cd16442">
    <property type="entry name" value="BPL"/>
    <property type="match status" value="1"/>
</dbReference>
<evidence type="ECO:0000256" key="1">
    <source>
        <dbReference type="ARBA" id="ARBA00022598"/>
    </source>
</evidence>
<dbReference type="GO" id="GO:0005737">
    <property type="term" value="C:cytoplasm"/>
    <property type="evidence" value="ECO:0007669"/>
    <property type="project" value="TreeGrafter"/>
</dbReference>
<dbReference type="OrthoDB" id="9807064at2"/>
<dbReference type="InterPro" id="IPR045864">
    <property type="entry name" value="aa-tRNA-synth_II/BPL/LPL"/>
</dbReference>
<comment type="caution">
    <text evidence="5">The sequence shown here is derived from an EMBL/GenBank/DDBJ whole genome shotgun (WGS) entry which is preliminary data.</text>
</comment>
<feature type="domain" description="BPL/LPL catalytic" evidence="4">
    <location>
        <begin position="16"/>
        <end position="191"/>
    </location>
</feature>
<dbReference type="PANTHER" id="PTHR12835:SF5">
    <property type="entry name" value="BIOTIN--PROTEIN LIGASE"/>
    <property type="match status" value="1"/>
</dbReference>
<dbReference type="AlphaFoldDB" id="A0A255DRV0"/>
<dbReference type="Gene3D" id="2.30.30.100">
    <property type="match status" value="1"/>
</dbReference>
<evidence type="ECO:0000256" key="3">
    <source>
        <dbReference type="ARBA" id="ARBA00024227"/>
    </source>
</evidence>
<dbReference type="GO" id="GO:0004077">
    <property type="term" value="F:biotin--[biotin carboxyl-carrier protein] ligase activity"/>
    <property type="evidence" value="ECO:0007669"/>
    <property type="project" value="UniProtKB-EC"/>
</dbReference>
<dbReference type="Proteomes" id="UP000216063">
    <property type="component" value="Unassembled WGS sequence"/>
</dbReference>
<dbReference type="Gene3D" id="3.30.930.10">
    <property type="entry name" value="Bira Bifunctional Protein, Domain 2"/>
    <property type="match status" value="1"/>
</dbReference>
<dbReference type="InterPro" id="IPR004143">
    <property type="entry name" value="BPL_LPL_catalytic"/>
</dbReference>
<dbReference type="InterPro" id="IPR003142">
    <property type="entry name" value="BPL_C"/>
</dbReference>
<protein>
    <recommendedName>
        <fullName evidence="3">biotin--[biotin carboxyl-carrier protein] ligase</fullName>
        <ecNumber evidence="3">6.3.4.15</ecNumber>
    </recommendedName>
</protein>
<proteinExistence type="predicted"/>
<dbReference type="InterPro" id="IPR004408">
    <property type="entry name" value="Biotin_CoA_COase_ligase"/>
</dbReference>
<evidence type="ECO:0000256" key="2">
    <source>
        <dbReference type="ARBA" id="ARBA00023267"/>
    </source>
</evidence>
<dbReference type="NCBIfam" id="TIGR00121">
    <property type="entry name" value="birA_ligase"/>
    <property type="match status" value="1"/>
</dbReference>
<organism evidence="5 6">
    <name type="scientific">Mycolicibacterium sphagni</name>
    <dbReference type="NCBI Taxonomy" id="1786"/>
    <lineage>
        <taxon>Bacteria</taxon>
        <taxon>Bacillati</taxon>
        <taxon>Actinomycetota</taxon>
        <taxon>Actinomycetes</taxon>
        <taxon>Mycobacteriales</taxon>
        <taxon>Mycobacteriaceae</taxon>
        <taxon>Mycolicibacterium</taxon>
    </lineage>
</organism>
<keyword evidence="2" id="KW-0092">Biotin</keyword>
<dbReference type="EMBL" id="NOZR01000007">
    <property type="protein sequence ID" value="OYN79965.1"/>
    <property type="molecule type" value="Genomic_DNA"/>
</dbReference>
<name>A0A255DRV0_9MYCO</name>